<feature type="chain" id="PRO_5022965258" evidence="2">
    <location>
        <begin position="30"/>
        <end position="199"/>
    </location>
</feature>
<evidence type="ECO:0000313" key="4">
    <source>
        <dbReference type="EMBL" id="TXR51985.1"/>
    </source>
</evidence>
<dbReference type="AlphaFoldDB" id="A0A5C8Z1M7"/>
<dbReference type="PANTHER" id="PTHR34606:SF4">
    <property type="entry name" value="OUTER MEMBRANE LIPOPROTEIN DOLP"/>
    <property type="match status" value="1"/>
</dbReference>
<dbReference type="PANTHER" id="PTHR34606">
    <property type="entry name" value="BON DOMAIN-CONTAINING PROTEIN"/>
    <property type="match status" value="1"/>
</dbReference>
<feature type="domain" description="BON" evidence="3">
    <location>
        <begin position="54"/>
        <end position="123"/>
    </location>
</feature>
<organism evidence="4 5">
    <name type="scientific">Reinekea thalattae</name>
    <dbReference type="NCBI Taxonomy" id="2593301"/>
    <lineage>
        <taxon>Bacteria</taxon>
        <taxon>Pseudomonadati</taxon>
        <taxon>Pseudomonadota</taxon>
        <taxon>Gammaproteobacteria</taxon>
        <taxon>Oceanospirillales</taxon>
        <taxon>Saccharospirillaceae</taxon>
        <taxon>Reinekea</taxon>
    </lineage>
</organism>
<feature type="domain" description="BON" evidence="3">
    <location>
        <begin position="132"/>
        <end position="199"/>
    </location>
</feature>
<dbReference type="InterPro" id="IPR007055">
    <property type="entry name" value="BON_dom"/>
</dbReference>
<comment type="caution">
    <text evidence="4">The sequence shown here is derived from an EMBL/GenBank/DDBJ whole genome shotgun (WGS) entry which is preliminary data.</text>
</comment>
<proteinExistence type="predicted"/>
<evidence type="ECO:0000259" key="3">
    <source>
        <dbReference type="PROSITE" id="PS50914"/>
    </source>
</evidence>
<dbReference type="InterPro" id="IPR051686">
    <property type="entry name" value="Lipoprotein_DolP"/>
</dbReference>
<dbReference type="InterPro" id="IPR014004">
    <property type="entry name" value="Transpt-assoc_nodulatn_dom_bac"/>
</dbReference>
<evidence type="ECO:0000256" key="2">
    <source>
        <dbReference type="SAM" id="SignalP"/>
    </source>
</evidence>
<accession>A0A5C8Z1M7</accession>
<dbReference type="OrthoDB" id="9783990at2"/>
<dbReference type="Proteomes" id="UP000321764">
    <property type="component" value="Unassembled WGS sequence"/>
</dbReference>
<keyword evidence="5" id="KW-1185">Reference proteome</keyword>
<evidence type="ECO:0000313" key="5">
    <source>
        <dbReference type="Proteomes" id="UP000321764"/>
    </source>
</evidence>
<dbReference type="RefSeq" id="WP_147714580.1">
    <property type="nucleotide sequence ID" value="NZ_VKAD01000002.1"/>
</dbReference>
<name>A0A5C8Z1M7_9GAMM</name>
<evidence type="ECO:0000256" key="1">
    <source>
        <dbReference type="ARBA" id="ARBA00022729"/>
    </source>
</evidence>
<reference evidence="4 5" key="1">
    <citation type="submission" date="2019-07" db="EMBL/GenBank/DDBJ databases">
        <title>Reinekea sp. strain SSH23 genome sequencing and assembly.</title>
        <authorList>
            <person name="Kim I."/>
        </authorList>
    </citation>
    <scope>NUCLEOTIDE SEQUENCE [LARGE SCALE GENOMIC DNA]</scope>
    <source>
        <strain evidence="4 5">SSH23</strain>
    </source>
</reference>
<protein>
    <submittedName>
        <fullName evidence="4">BON domain-containing protein</fullName>
    </submittedName>
</protein>
<gene>
    <name evidence="4" type="ORF">FME95_11220</name>
</gene>
<dbReference type="Pfam" id="PF04972">
    <property type="entry name" value="BON"/>
    <property type="match status" value="2"/>
</dbReference>
<dbReference type="SMART" id="SM00749">
    <property type="entry name" value="BON"/>
    <property type="match status" value="1"/>
</dbReference>
<feature type="signal peptide" evidence="2">
    <location>
        <begin position="1"/>
        <end position="29"/>
    </location>
</feature>
<dbReference type="EMBL" id="VKAD01000002">
    <property type="protein sequence ID" value="TXR51985.1"/>
    <property type="molecule type" value="Genomic_DNA"/>
</dbReference>
<keyword evidence="1 2" id="KW-0732">Signal</keyword>
<dbReference type="PROSITE" id="PS51257">
    <property type="entry name" value="PROKAR_LIPOPROTEIN"/>
    <property type="match status" value="1"/>
</dbReference>
<dbReference type="PROSITE" id="PS50914">
    <property type="entry name" value="BON"/>
    <property type="match status" value="2"/>
</dbReference>
<sequence>MINRTSPVRINQALSLIALSMVLALTSCATITSPFIEQPITTNPEERTMGEALDDKNTRARLQVNLTKYDARFRDANVDIHVNVGTVLLVGQVPEKSMISLATQLVSKDSQVKTIHNHLTAEPNLGVGVSSNDKWLAVKVRSQLFANDDFSDSSLDIVVEKGVVYIMGRVTQETANKAVAIAAEVGGVQKVVKVFQIIN</sequence>